<reference evidence="2 3" key="1">
    <citation type="journal article" date="2018" name="PLoS Pathog.">
        <title>Evolution of structural diversity of trichothecenes, a family of toxins produced by plant pathogenic and entomopathogenic fungi.</title>
        <authorList>
            <person name="Proctor R.H."/>
            <person name="McCormick S.P."/>
            <person name="Kim H.S."/>
            <person name="Cardoza R.E."/>
            <person name="Stanley A.M."/>
            <person name="Lindo L."/>
            <person name="Kelly A."/>
            <person name="Brown D.W."/>
            <person name="Lee T."/>
            <person name="Vaughan M.M."/>
            <person name="Alexander N.J."/>
            <person name="Busman M."/>
            <person name="Gutierrez S."/>
        </authorList>
    </citation>
    <scope>NUCLEOTIDE SEQUENCE [LARGE SCALE GENOMIC DNA]</scope>
    <source>
        <strain evidence="2 3">NRRL 3299</strain>
    </source>
</reference>
<gene>
    <name evidence="2" type="ORF">FSPOR_4127</name>
</gene>
<evidence type="ECO:0000313" key="3">
    <source>
        <dbReference type="Proteomes" id="UP000266152"/>
    </source>
</evidence>
<comment type="caution">
    <text evidence="2">The sequence shown here is derived from an EMBL/GenBank/DDBJ whole genome shotgun (WGS) entry which is preliminary data.</text>
</comment>
<evidence type="ECO:0000256" key="1">
    <source>
        <dbReference type="SAM" id="SignalP"/>
    </source>
</evidence>
<dbReference type="AlphaFoldDB" id="A0A395SDI1"/>
<dbReference type="Proteomes" id="UP000266152">
    <property type="component" value="Unassembled WGS sequence"/>
</dbReference>
<sequence>MQFSLATVITVLSATASGWSLTAYSGMGCRINVNAADELYRKLDAPFRGCFTFGQDMPGVSCSEVRPGGGGPQGCAGELFPKSIFVNGDCNFYSGPNCQGADGGQEMAFSTLGRETCIQIDPTAATMIGSYFCYSDDSHVDST</sequence>
<feature type="signal peptide" evidence="1">
    <location>
        <begin position="1"/>
        <end position="18"/>
    </location>
</feature>
<keyword evidence="1" id="KW-0732">Signal</keyword>
<name>A0A395SDI1_FUSSP</name>
<accession>A0A395SDI1</accession>
<dbReference type="EMBL" id="PXOF01000053">
    <property type="protein sequence ID" value="RGP70227.1"/>
    <property type="molecule type" value="Genomic_DNA"/>
</dbReference>
<keyword evidence="3" id="KW-1185">Reference proteome</keyword>
<proteinExistence type="predicted"/>
<organism evidence="2 3">
    <name type="scientific">Fusarium sporotrichioides</name>
    <dbReference type="NCBI Taxonomy" id="5514"/>
    <lineage>
        <taxon>Eukaryota</taxon>
        <taxon>Fungi</taxon>
        <taxon>Dikarya</taxon>
        <taxon>Ascomycota</taxon>
        <taxon>Pezizomycotina</taxon>
        <taxon>Sordariomycetes</taxon>
        <taxon>Hypocreomycetidae</taxon>
        <taxon>Hypocreales</taxon>
        <taxon>Nectriaceae</taxon>
        <taxon>Fusarium</taxon>
    </lineage>
</organism>
<evidence type="ECO:0000313" key="2">
    <source>
        <dbReference type="EMBL" id="RGP70227.1"/>
    </source>
</evidence>
<protein>
    <submittedName>
        <fullName evidence="2">Uncharacterized protein</fullName>
    </submittedName>
</protein>
<feature type="chain" id="PRO_5017268620" evidence="1">
    <location>
        <begin position="19"/>
        <end position="143"/>
    </location>
</feature>